<reference evidence="2" key="1">
    <citation type="submission" date="2016-10" db="EMBL/GenBank/DDBJ databases">
        <authorList>
            <person name="Varghese N."/>
            <person name="Submissions S."/>
        </authorList>
    </citation>
    <scope>NUCLEOTIDE SEQUENCE [LARGE SCALE GENOMIC DNA]</scope>
    <source>
        <strain evidence="2">DSM 17834</strain>
    </source>
</reference>
<gene>
    <name evidence="1" type="ORF">SAMN05216190_13814</name>
</gene>
<proteinExistence type="predicted"/>
<organism evidence="1 2">
    <name type="scientific">Pseudomonas borbori</name>
    <dbReference type="NCBI Taxonomy" id="289003"/>
    <lineage>
        <taxon>Bacteria</taxon>
        <taxon>Pseudomonadati</taxon>
        <taxon>Pseudomonadota</taxon>
        <taxon>Gammaproteobacteria</taxon>
        <taxon>Pseudomonadales</taxon>
        <taxon>Pseudomonadaceae</taxon>
        <taxon>Pseudomonas</taxon>
    </lineage>
</organism>
<sequence length="52" mass="5930">MREYPACRFRFTSGMQLQIPSKGSRDLVQAALDGLVGIYRPGYWYHAHAARS</sequence>
<dbReference type="Proteomes" id="UP000198784">
    <property type="component" value="Unassembled WGS sequence"/>
</dbReference>
<dbReference type="AlphaFoldDB" id="A0A1I5WCJ1"/>
<accession>A0A1I5WCJ1</accession>
<keyword evidence="2" id="KW-1185">Reference proteome</keyword>
<name>A0A1I5WCJ1_9PSED</name>
<dbReference type="EMBL" id="FOWX01000038">
    <property type="protein sequence ID" value="SFQ17388.1"/>
    <property type="molecule type" value="Genomic_DNA"/>
</dbReference>
<evidence type="ECO:0000313" key="2">
    <source>
        <dbReference type="Proteomes" id="UP000198784"/>
    </source>
</evidence>
<evidence type="ECO:0000313" key="1">
    <source>
        <dbReference type="EMBL" id="SFQ17388.1"/>
    </source>
</evidence>
<protein>
    <submittedName>
        <fullName evidence="1">DNA polymerase V</fullName>
    </submittedName>
</protein>